<dbReference type="InterPro" id="IPR006638">
    <property type="entry name" value="Elp3/MiaA/NifB-like_rSAM"/>
</dbReference>
<dbReference type="InterPro" id="IPR013785">
    <property type="entry name" value="Aldolase_TIM"/>
</dbReference>
<dbReference type="GO" id="GO:0051539">
    <property type="term" value="F:4 iron, 4 sulfur cluster binding"/>
    <property type="evidence" value="ECO:0007669"/>
    <property type="project" value="UniProtKB-KW"/>
</dbReference>
<dbReference type="GO" id="GO:0061799">
    <property type="term" value="F:cyclic pyranopterin monophosphate synthase activity"/>
    <property type="evidence" value="ECO:0007669"/>
    <property type="project" value="TreeGrafter"/>
</dbReference>
<dbReference type="OrthoDB" id="9763993at2"/>
<dbReference type="Gene3D" id="3.20.20.70">
    <property type="entry name" value="Aldolase class I"/>
    <property type="match status" value="1"/>
</dbReference>
<evidence type="ECO:0000256" key="7">
    <source>
        <dbReference type="ARBA" id="ARBA00023004"/>
    </source>
</evidence>
<dbReference type="InterPro" id="IPR000385">
    <property type="entry name" value="MoaA_NifB_PqqE_Fe-S-bd_CS"/>
</dbReference>
<keyword evidence="10" id="KW-0501">Molybdenum cofactor biosynthesis</keyword>
<evidence type="ECO:0000313" key="15">
    <source>
        <dbReference type="Proteomes" id="UP000036503"/>
    </source>
</evidence>
<accession>A0A0J6WVU3</accession>
<keyword evidence="4" id="KW-0949">S-adenosyl-L-methionine</keyword>
<dbReference type="UniPathway" id="UPA00344"/>
<dbReference type="STRING" id="39029.BSR42_07615"/>
<comment type="catalytic activity">
    <reaction evidence="12">
        <text>GTP + AH2 + S-adenosyl-L-methionine = (8S)-3',8-cyclo-7,8-dihydroguanosine 5'-triphosphate + 5'-deoxyadenosine + L-methionine + A + H(+)</text>
        <dbReference type="Rhea" id="RHEA:49576"/>
        <dbReference type="ChEBI" id="CHEBI:13193"/>
        <dbReference type="ChEBI" id="CHEBI:15378"/>
        <dbReference type="ChEBI" id="CHEBI:17319"/>
        <dbReference type="ChEBI" id="CHEBI:17499"/>
        <dbReference type="ChEBI" id="CHEBI:37565"/>
        <dbReference type="ChEBI" id="CHEBI:57844"/>
        <dbReference type="ChEBI" id="CHEBI:59789"/>
        <dbReference type="ChEBI" id="CHEBI:131766"/>
        <dbReference type="EC" id="4.1.99.22"/>
    </reaction>
</comment>
<dbReference type="GO" id="GO:0005525">
    <property type="term" value="F:GTP binding"/>
    <property type="evidence" value="ECO:0007669"/>
    <property type="project" value="UniProtKB-KW"/>
</dbReference>
<dbReference type="InterPro" id="IPR010505">
    <property type="entry name" value="MoaA_twitch"/>
</dbReference>
<dbReference type="Proteomes" id="UP000036503">
    <property type="component" value="Unassembled WGS sequence"/>
</dbReference>
<evidence type="ECO:0000256" key="6">
    <source>
        <dbReference type="ARBA" id="ARBA00022741"/>
    </source>
</evidence>
<comment type="cofactor">
    <cofactor evidence="1">
        <name>[4Fe-4S] cluster</name>
        <dbReference type="ChEBI" id="CHEBI:49883"/>
    </cofactor>
</comment>
<dbReference type="SMART" id="SM00729">
    <property type="entry name" value="Elp3"/>
    <property type="match status" value="1"/>
</dbReference>
<evidence type="ECO:0000256" key="1">
    <source>
        <dbReference type="ARBA" id="ARBA00001966"/>
    </source>
</evidence>
<evidence type="ECO:0000256" key="5">
    <source>
        <dbReference type="ARBA" id="ARBA00022723"/>
    </source>
</evidence>
<evidence type="ECO:0000256" key="9">
    <source>
        <dbReference type="ARBA" id="ARBA00023134"/>
    </source>
</evidence>
<keyword evidence="5" id="KW-0479">Metal-binding</keyword>
<keyword evidence="9" id="KW-0342">GTP-binding</keyword>
<dbReference type="Pfam" id="PF04055">
    <property type="entry name" value="Radical_SAM"/>
    <property type="match status" value="1"/>
</dbReference>
<dbReference type="CDD" id="cd21117">
    <property type="entry name" value="Twitch_MoaA"/>
    <property type="match status" value="1"/>
</dbReference>
<dbReference type="EC" id="4.1.99.22" evidence="2"/>
<evidence type="ECO:0000256" key="12">
    <source>
        <dbReference type="ARBA" id="ARBA00048697"/>
    </source>
</evidence>
<dbReference type="InterPro" id="IPR050105">
    <property type="entry name" value="MoCo_biosynth_MoaA/MoaC"/>
</dbReference>
<dbReference type="PROSITE" id="PS01305">
    <property type="entry name" value="MOAA_NIFB_PQQE"/>
    <property type="match status" value="1"/>
</dbReference>
<dbReference type="Pfam" id="PF06463">
    <property type="entry name" value="Mob_synth_C"/>
    <property type="match status" value="1"/>
</dbReference>
<dbReference type="InterPro" id="IPR040064">
    <property type="entry name" value="MoaA-like"/>
</dbReference>
<dbReference type="EMBL" id="LEKT01000025">
    <property type="protein sequence ID" value="KMO86333.1"/>
    <property type="molecule type" value="Genomic_DNA"/>
</dbReference>
<dbReference type="GO" id="GO:0046872">
    <property type="term" value="F:metal ion binding"/>
    <property type="evidence" value="ECO:0007669"/>
    <property type="project" value="UniProtKB-KW"/>
</dbReference>
<keyword evidence="6" id="KW-0547">Nucleotide-binding</keyword>
<evidence type="ECO:0000259" key="13">
    <source>
        <dbReference type="PROSITE" id="PS51918"/>
    </source>
</evidence>
<dbReference type="SFLD" id="SFLDG01386">
    <property type="entry name" value="main_SPASM_domain-containing"/>
    <property type="match status" value="1"/>
</dbReference>
<proteinExistence type="predicted"/>
<dbReference type="InterPro" id="IPR013483">
    <property type="entry name" value="MoaA"/>
</dbReference>
<organism evidence="14 15">
    <name type="scientific">Megasphaera cerevisiae DSM 20462</name>
    <dbReference type="NCBI Taxonomy" id="1122219"/>
    <lineage>
        <taxon>Bacteria</taxon>
        <taxon>Bacillati</taxon>
        <taxon>Bacillota</taxon>
        <taxon>Negativicutes</taxon>
        <taxon>Veillonellales</taxon>
        <taxon>Veillonellaceae</taxon>
        <taxon>Megasphaera</taxon>
    </lineage>
</organism>
<name>A0A0J6WVU3_9FIRM</name>
<dbReference type="InterPro" id="IPR007197">
    <property type="entry name" value="rSAM"/>
</dbReference>
<dbReference type="SFLD" id="SFLDS00029">
    <property type="entry name" value="Radical_SAM"/>
    <property type="match status" value="1"/>
</dbReference>
<dbReference type="AlphaFoldDB" id="A0A0J6WVU3"/>
<evidence type="ECO:0000256" key="2">
    <source>
        <dbReference type="ARBA" id="ARBA00012167"/>
    </source>
</evidence>
<evidence type="ECO:0000256" key="3">
    <source>
        <dbReference type="ARBA" id="ARBA00022485"/>
    </source>
</evidence>
<dbReference type="GO" id="GO:0006777">
    <property type="term" value="P:Mo-molybdopterin cofactor biosynthetic process"/>
    <property type="evidence" value="ECO:0007669"/>
    <property type="project" value="UniProtKB-KW"/>
</dbReference>
<evidence type="ECO:0000313" key="14">
    <source>
        <dbReference type="EMBL" id="KMO86333.1"/>
    </source>
</evidence>
<evidence type="ECO:0000256" key="8">
    <source>
        <dbReference type="ARBA" id="ARBA00023014"/>
    </source>
</evidence>
<reference evidence="14 15" key="1">
    <citation type="submission" date="2015-06" db="EMBL/GenBank/DDBJ databases">
        <title>Draft genome sequence of beer spoilage bacterium Megasphaera cerevisiae type strain 20462.</title>
        <authorList>
            <person name="Kutumbaka K."/>
            <person name="Pasmowitz J."/>
            <person name="Mategko J."/>
            <person name="Reyes D."/>
            <person name="Friedrich A."/>
            <person name="Han S."/>
            <person name="Martens-Habbena W."/>
            <person name="Neal-McKinney J."/>
            <person name="Janagama H.K."/>
            <person name="Nadala C."/>
            <person name="Samadpour M."/>
        </authorList>
    </citation>
    <scope>NUCLEOTIDE SEQUENCE [LARGE SCALE GENOMIC DNA]</scope>
    <source>
        <strain evidence="14 15">DSM 20462</strain>
    </source>
</reference>
<feature type="domain" description="Radical SAM core" evidence="13">
    <location>
        <begin position="4"/>
        <end position="218"/>
    </location>
</feature>
<gene>
    <name evidence="14" type="ORF">AB840_08560</name>
</gene>
<dbReference type="InParanoid" id="A0A0J6WVU3"/>
<dbReference type="GO" id="GO:0061798">
    <property type="term" value="F:GTP 3',8'-cyclase activity"/>
    <property type="evidence" value="ECO:0007669"/>
    <property type="project" value="UniProtKB-EC"/>
</dbReference>
<dbReference type="RefSeq" id="WP_048514422.1">
    <property type="nucleotide sequence ID" value="NZ_FUXD01000027.1"/>
</dbReference>
<dbReference type="NCBIfam" id="TIGR02666">
    <property type="entry name" value="moaA"/>
    <property type="match status" value="1"/>
</dbReference>
<dbReference type="SFLD" id="SFLDG01067">
    <property type="entry name" value="SPASM/twitch_domain_containing"/>
    <property type="match status" value="1"/>
</dbReference>
<dbReference type="PATRIC" id="fig|1122219.3.peg.1413"/>
<sequence length="322" mass="36136">MIDARGRTIDYLRISITDRCNMRCGYCMPERLPDISHEEILRYEEILRICRCAVQTGIHCFKITGGEPLVRKGAVDFMGSLKKMPGVRRVTVTTNGFFLKEALPQLIRAGIDGINISLDSLDRAQFQALTGVDGRDRIMTALQAAVSTGIPTKINAVLLQETKHQIVPLSRLAQDMSVDVRFIELMPIGCGKTKKGLQEEEALSFLLSVYPDLRISGERRGKGPAVYYKSKFLRGRIGCIAANTHKFCSTCNRMRLTSTGFLKPCLCYDEGMDLKTILRSGGHEEERLIRAFRLAAERKPAGHCFDERDKITEWKTMNQIGG</sequence>
<dbReference type="SFLD" id="SFLDG01383">
    <property type="entry name" value="cyclic_pyranopterin_phosphate"/>
    <property type="match status" value="1"/>
</dbReference>
<dbReference type="SUPFAM" id="SSF102114">
    <property type="entry name" value="Radical SAM enzymes"/>
    <property type="match status" value="1"/>
</dbReference>
<dbReference type="CDD" id="cd01335">
    <property type="entry name" value="Radical_SAM"/>
    <property type="match status" value="1"/>
</dbReference>
<keyword evidence="11" id="KW-0456">Lyase</keyword>
<evidence type="ECO:0000256" key="4">
    <source>
        <dbReference type="ARBA" id="ARBA00022691"/>
    </source>
</evidence>
<dbReference type="PROSITE" id="PS51918">
    <property type="entry name" value="RADICAL_SAM"/>
    <property type="match status" value="1"/>
</dbReference>
<keyword evidence="7" id="KW-0408">Iron</keyword>
<dbReference type="InterPro" id="IPR058240">
    <property type="entry name" value="rSAM_sf"/>
</dbReference>
<dbReference type="FunCoup" id="A0A0J6WVU3">
    <property type="interactions" value="467"/>
</dbReference>
<evidence type="ECO:0000256" key="11">
    <source>
        <dbReference type="ARBA" id="ARBA00023239"/>
    </source>
</evidence>
<keyword evidence="3" id="KW-0004">4Fe-4S</keyword>
<keyword evidence="8" id="KW-0411">Iron-sulfur</keyword>
<protein>
    <recommendedName>
        <fullName evidence="2">GTP 3',8-cyclase</fullName>
        <ecNumber evidence="2">4.1.99.22</ecNumber>
    </recommendedName>
</protein>
<keyword evidence="15" id="KW-1185">Reference proteome</keyword>
<evidence type="ECO:0000256" key="10">
    <source>
        <dbReference type="ARBA" id="ARBA00023150"/>
    </source>
</evidence>
<comment type="caution">
    <text evidence="14">The sequence shown here is derived from an EMBL/GenBank/DDBJ whole genome shotgun (WGS) entry which is preliminary data.</text>
</comment>
<dbReference type="PANTHER" id="PTHR22960">
    <property type="entry name" value="MOLYBDOPTERIN COFACTOR SYNTHESIS PROTEIN A"/>
    <property type="match status" value="1"/>
</dbReference>
<dbReference type="PANTHER" id="PTHR22960:SF0">
    <property type="entry name" value="MOLYBDENUM COFACTOR BIOSYNTHESIS PROTEIN 1"/>
    <property type="match status" value="1"/>
</dbReference>